<dbReference type="AlphaFoldDB" id="A0A3P8ATU7"/>
<gene>
    <name evidence="1" type="ORF">HPBE_LOCUS19072</name>
</gene>
<evidence type="ECO:0000313" key="1">
    <source>
        <dbReference type="EMBL" id="VDP13941.1"/>
    </source>
</evidence>
<dbReference type="EMBL" id="UZAH01031113">
    <property type="protein sequence ID" value="VDP13941.1"/>
    <property type="molecule type" value="Genomic_DNA"/>
</dbReference>
<accession>A0A3P8ATU7</accession>
<dbReference type="OrthoDB" id="5861055at2759"/>
<protein>
    <submittedName>
        <fullName evidence="1">Uncharacterized protein</fullName>
    </submittedName>
</protein>
<reference evidence="1" key="1">
    <citation type="submission" date="2018-11" db="EMBL/GenBank/DDBJ databases">
        <authorList>
            <consortium name="Pathogen Informatics"/>
        </authorList>
    </citation>
    <scope>NUCLEOTIDE SEQUENCE [LARGE SCALE GENOMIC DNA]</scope>
</reference>
<sequence>MRVRVVSYYFSLWKGPDHPVNRFQWRRMERDGALPEDMLMKKKTILDYYKSRILSPRTDPITAASH</sequence>
<name>A0A3P8ATU7_HELPZ</name>
<organism evidence="1">
    <name type="scientific">Heligmosomoides polygyrus</name>
    <name type="common">Parasitic roundworm</name>
    <dbReference type="NCBI Taxonomy" id="6339"/>
    <lineage>
        <taxon>Eukaryota</taxon>
        <taxon>Metazoa</taxon>
        <taxon>Ecdysozoa</taxon>
        <taxon>Nematoda</taxon>
        <taxon>Chromadorea</taxon>
        <taxon>Rhabditida</taxon>
        <taxon>Rhabditina</taxon>
        <taxon>Rhabditomorpha</taxon>
        <taxon>Strongyloidea</taxon>
        <taxon>Heligmosomidae</taxon>
        <taxon>Heligmosomoides</taxon>
    </lineage>
</organism>
<proteinExistence type="predicted"/>